<feature type="transmembrane region" description="Helical" evidence="2">
    <location>
        <begin position="447"/>
        <end position="469"/>
    </location>
</feature>
<keyword evidence="2" id="KW-1133">Transmembrane helix</keyword>
<dbReference type="EMBL" id="QJNS01000096">
    <property type="protein sequence ID" value="RYO87775.1"/>
    <property type="molecule type" value="Genomic_DNA"/>
</dbReference>
<feature type="region of interest" description="Disordered" evidence="1">
    <location>
        <begin position="1"/>
        <end position="20"/>
    </location>
</feature>
<name>A0ABY0H8T2_9PEZI</name>
<gene>
    <name evidence="3" type="ORF">DL762_004065</name>
</gene>
<feature type="compositionally biased region" description="Basic and acidic residues" evidence="1">
    <location>
        <begin position="1"/>
        <end position="12"/>
    </location>
</feature>
<feature type="transmembrane region" description="Helical" evidence="2">
    <location>
        <begin position="481"/>
        <end position="501"/>
    </location>
</feature>
<keyword evidence="2" id="KW-0812">Transmembrane</keyword>
<reference evidence="3 4" key="1">
    <citation type="submission" date="2018-06" db="EMBL/GenBank/DDBJ databases">
        <title>Complete Genomes of Monosporascus.</title>
        <authorList>
            <person name="Robinson A.J."/>
            <person name="Natvig D.O."/>
        </authorList>
    </citation>
    <scope>NUCLEOTIDE SEQUENCE [LARGE SCALE GENOMIC DNA]</scope>
    <source>
        <strain evidence="3 4">CBS 609.92</strain>
    </source>
</reference>
<evidence type="ECO:0000313" key="3">
    <source>
        <dbReference type="EMBL" id="RYO87775.1"/>
    </source>
</evidence>
<evidence type="ECO:0000256" key="1">
    <source>
        <dbReference type="SAM" id="MobiDB-lite"/>
    </source>
</evidence>
<keyword evidence="4" id="KW-1185">Reference proteome</keyword>
<comment type="caution">
    <text evidence="3">The sequence shown here is derived from an EMBL/GenBank/DDBJ whole genome shotgun (WGS) entry which is preliminary data.</text>
</comment>
<proteinExistence type="predicted"/>
<dbReference type="Gene3D" id="1.20.58.340">
    <property type="entry name" value="Magnesium transport protein CorA, transmembrane region"/>
    <property type="match status" value="1"/>
</dbReference>
<accession>A0ABY0H8T2</accession>
<evidence type="ECO:0000256" key="2">
    <source>
        <dbReference type="SAM" id="Phobius"/>
    </source>
</evidence>
<organism evidence="3 4">
    <name type="scientific">Monosporascus cannonballus</name>
    <dbReference type="NCBI Taxonomy" id="155416"/>
    <lineage>
        <taxon>Eukaryota</taxon>
        <taxon>Fungi</taxon>
        <taxon>Dikarya</taxon>
        <taxon>Ascomycota</taxon>
        <taxon>Pezizomycotina</taxon>
        <taxon>Sordariomycetes</taxon>
        <taxon>Xylariomycetidae</taxon>
        <taxon>Xylariales</taxon>
        <taxon>Xylariales incertae sedis</taxon>
        <taxon>Monosporascus</taxon>
    </lineage>
</organism>
<keyword evidence="2" id="KW-0472">Membrane</keyword>
<protein>
    <submittedName>
        <fullName evidence="3">Uncharacterized protein</fullName>
    </submittedName>
</protein>
<evidence type="ECO:0000313" key="4">
    <source>
        <dbReference type="Proteomes" id="UP000294003"/>
    </source>
</evidence>
<dbReference type="Proteomes" id="UP000294003">
    <property type="component" value="Unassembled WGS sequence"/>
</dbReference>
<sequence>MSWAFRRPERGRNTHLSPHDSFVSRTLDQRKESLYVPSRASSTLNGIENSADDQSRTRWPFNLKSYSPDIDYGKVTADAFDELESELLSDETAVHYLSSSKNLPPDRKRLRISGKALRQLLSSLEAPTNFVSSFCRYYQPSGSGFSSRLHLRQPEFTEFWYVLPVRVQMQCTASVQSHATTIAGSNQMDPFHYLHLEHESLDIRGSQIAVLFQNDYLGKHTTVLAISFQDGRWSKLVNEPRRRIQECLDVLGEDVCGEDPFFVHLVFMTSALRWWRNTLDSFNNQLIAHEKQLQEQMGSSQPVRADLNTIISKALHSMTAHLHRYGSELGYFEDIVAHVTQHHDGFVDDKPPRSRVEMDSHRRVSFGLREVASNLKVIGTFRRELENKTKNLLALVSNDKMVVTNGKITAKLLRATREEAKVFRRIADQQQNLSKSMKEDSVAMKTLATLTMFFLPGTSFAAVLAIPFFGENEWMNDSSKVWLWVVLTIPSTAILFLVYWWRKRQGLRTSRQEEELESGAGDSEKEE</sequence>